<accession>A0A4Y2N7D6</accession>
<evidence type="ECO:0000256" key="2">
    <source>
        <dbReference type="SAM" id="Phobius"/>
    </source>
</evidence>
<evidence type="ECO:0000256" key="1">
    <source>
        <dbReference type="SAM" id="MobiDB-lite"/>
    </source>
</evidence>
<reference evidence="3 4" key="1">
    <citation type="journal article" date="2019" name="Sci. Rep.">
        <title>Orb-weaving spider Araneus ventricosus genome elucidates the spidroin gene catalogue.</title>
        <authorList>
            <person name="Kono N."/>
            <person name="Nakamura H."/>
            <person name="Ohtoshi R."/>
            <person name="Moran D.A.P."/>
            <person name="Shinohara A."/>
            <person name="Yoshida Y."/>
            <person name="Fujiwara M."/>
            <person name="Mori M."/>
            <person name="Tomita M."/>
            <person name="Arakawa K."/>
        </authorList>
    </citation>
    <scope>NUCLEOTIDE SEQUENCE [LARGE SCALE GENOMIC DNA]</scope>
</reference>
<name>A0A4Y2N7D6_ARAVE</name>
<keyword evidence="4" id="KW-1185">Reference proteome</keyword>
<dbReference type="AlphaFoldDB" id="A0A4Y2N7D6"/>
<comment type="caution">
    <text evidence="3">The sequence shown here is derived from an EMBL/GenBank/DDBJ whole genome shotgun (WGS) entry which is preliminary data.</text>
</comment>
<proteinExistence type="predicted"/>
<feature type="region of interest" description="Disordered" evidence="1">
    <location>
        <begin position="1"/>
        <end position="55"/>
    </location>
</feature>
<keyword evidence="2" id="KW-0812">Transmembrane</keyword>
<evidence type="ECO:0000313" key="3">
    <source>
        <dbReference type="EMBL" id="GBN34802.1"/>
    </source>
</evidence>
<keyword evidence="2" id="KW-1133">Transmembrane helix</keyword>
<keyword evidence="2" id="KW-0472">Membrane</keyword>
<protein>
    <submittedName>
        <fullName evidence="3">Uncharacterized protein</fullName>
    </submittedName>
</protein>
<dbReference type="EMBL" id="BGPR01008593">
    <property type="protein sequence ID" value="GBN34802.1"/>
    <property type="molecule type" value="Genomic_DNA"/>
</dbReference>
<feature type="transmembrane region" description="Helical" evidence="2">
    <location>
        <begin position="71"/>
        <end position="94"/>
    </location>
</feature>
<organism evidence="3 4">
    <name type="scientific">Araneus ventricosus</name>
    <name type="common">Orbweaver spider</name>
    <name type="synonym">Epeira ventricosa</name>
    <dbReference type="NCBI Taxonomy" id="182803"/>
    <lineage>
        <taxon>Eukaryota</taxon>
        <taxon>Metazoa</taxon>
        <taxon>Ecdysozoa</taxon>
        <taxon>Arthropoda</taxon>
        <taxon>Chelicerata</taxon>
        <taxon>Arachnida</taxon>
        <taxon>Araneae</taxon>
        <taxon>Araneomorphae</taxon>
        <taxon>Entelegynae</taxon>
        <taxon>Araneoidea</taxon>
        <taxon>Araneidae</taxon>
        <taxon>Araneus</taxon>
    </lineage>
</organism>
<feature type="compositionally biased region" description="Polar residues" evidence="1">
    <location>
        <begin position="38"/>
        <end position="55"/>
    </location>
</feature>
<gene>
    <name evidence="3" type="ORF">AVEN_92854_1</name>
</gene>
<evidence type="ECO:0000313" key="4">
    <source>
        <dbReference type="Proteomes" id="UP000499080"/>
    </source>
</evidence>
<sequence length="104" mass="11298">MKSELAEPPSQARSSRIGPRPILLKHSPHPNVNAGQVEFQSKNSQPPTRAKPSISSSIDAALRQMTSMISLLSQMIISFMNLMMAMLSTLASSLKIQVPRAPSN</sequence>
<dbReference type="Proteomes" id="UP000499080">
    <property type="component" value="Unassembled WGS sequence"/>
</dbReference>